<keyword evidence="2" id="KW-1185">Reference proteome</keyword>
<gene>
    <name evidence="1" type="ORF">GGQ87_002283</name>
</gene>
<dbReference type="Proteomes" id="UP000587415">
    <property type="component" value="Unassembled WGS sequence"/>
</dbReference>
<proteinExistence type="predicted"/>
<reference evidence="1 2" key="1">
    <citation type="submission" date="2020-03" db="EMBL/GenBank/DDBJ databases">
        <title>Genomic Encyclopedia of Type Strains, Phase IV (KMG-IV): sequencing the most valuable type-strain genomes for metagenomic binning, comparative biology and taxonomic classification.</title>
        <authorList>
            <person name="Goeker M."/>
        </authorList>
    </citation>
    <scope>NUCLEOTIDE SEQUENCE [LARGE SCALE GENOMIC DNA]</scope>
    <source>
        <strain evidence="1 2">DSM 4736</strain>
    </source>
</reference>
<comment type="caution">
    <text evidence="1">The sequence shown here is derived from an EMBL/GenBank/DDBJ whole genome shotgun (WGS) entry which is preliminary data.</text>
</comment>
<sequence>MHTLILAAAFVASPQDPGQITRDIIMDVCLPYVSEGAADQAVIVRNGLSGLIEDGEGEFRSRNDVFIVTLTTSGSVDDGNLRRVCAVQARSSAFGQARDAIAAPLVEVGFAASPDEPTDWPVWTRGGVSISVHQNPGRATIVRASYSSLDAEGL</sequence>
<evidence type="ECO:0000313" key="2">
    <source>
        <dbReference type="Proteomes" id="UP000587415"/>
    </source>
</evidence>
<organism evidence="1 2">
    <name type="scientific">Brevundimonas alba</name>
    <dbReference type="NCBI Taxonomy" id="74314"/>
    <lineage>
        <taxon>Bacteria</taxon>
        <taxon>Pseudomonadati</taxon>
        <taxon>Pseudomonadota</taxon>
        <taxon>Alphaproteobacteria</taxon>
        <taxon>Caulobacterales</taxon>
        <taxon>Caulobacteraceae</taxon>
        <taxon>Brevundimonas</taxon>
    </lineage>
</organism>
<dbReference type="EMBL" id="JAATJM010000002">
    <property type="protein sequence ID" value="NJC41988.1"/>
    <property type="molecule type" value="Genomic_DNA"/>
</dbReference>
<evidence type="ECO:0000313" key="1">
    <source>
        <dbReference type="EMBL" id="NJC41988.1"/>
    </source>
</evidence>
<dbReference type="RefSeq" id="WP_168047897.1">
    <property type="nucleotide sequence ID" value="NZ_JAATJM010000002.1"/>
</dbReference>
<protein>
    <submittedName>
        <fullName evidence="1">Uncharacterized protein</fullName>
    </submittedName>
</protein>
<name>A0A7X5YL89_9CAUL</name>
<accession>A0A7X5YL89</accession>
<dbReference type="AlphaFoldDB" id="A0A7X5YL89"/>